<dbReference type="OrthoDB" id="191601at2759"/>
<sequence>MCIGVFLWQAHPLYPFVLLNNRDEYHERPTKALSWWEDLDILGGRDEVGGGTWLGCSRQGRFAFLTNVLEPHNSLIVHAQTRGNLPLLFLKANELKREAGNYNGFNLIVGDVGSKCMYYITNRAKGGDEGISVSVEKVSPGLHVLSNASLDSPWHKCERLKQRFQQEMVRYGEGEIRVEDMIHRVMKDRVKADQARLPHICSLDWESHLSSIFVQVHTPLGVYGTRSTSALTVTSTGEVSFYELYLDTSNTWKEHLINFYIN</sequence>
<gene>
    <name evidence="1" type="ORF">G2W53_033999</name>
</gene>
<accession>A0A834SYJ5</accession>
<name>A0A834SYJ5_9FABA</name>
<organism evidence="1 2">
    <name type="scientific">Senna tora</name>
    <dbReference type="NCBI Taxonomy" id="362788"/>
    <lineage>
        <taxon>Eukaryota</taxon>
        <taxon>Viridiplantae</taxon>
        <taxon>Streptophyta</taxon>
        <taxon>Embryophyta</taxon>
        <taxon>Tracheophyta</taxon>
        <taxon>Spermatophyta</taxon>
        <taxon>Magnoliopsida</taxon>
        <taxon>eudicotyledons</taxon>
        <taxon>Gunneridae</taxon>
        <taxon>Pentapetalae</taxon>
        <taxon>rosids</taxon>
        <taxon>fabids</taxon>
        <taxon>Fabales</taxon>
        <taxon>Fabaceae</taxon>
        <taxon>Caesalpinioideae</taxon>
        <taxon>Cassia clade</taxon>
        <taxon>Senna</taxon>
    </lineage>
</organism>
<comment type="caution">
    <text evidence="1">The sequence shown here is derived from an EMBL/GenBank/DDBJ whole genome shotgun (WGS) entry which is preliminary data.</text>
</comment>
<proteinExistence type="predicted"/>
<dbReference type="InterPro" id="IPR008551">
    <property type="entry name" value="TANGO2"/>
</dbReference>
<dbReference type="Pfam" id="PF05742">
    <property type="entry name" value="TANGO2"/>
    <property type="match status" value="1"/>
</dbReference>
<protein>
    <submittedName>
        <fullName evidence="1">Transport and Golgi organization 2-like protein</fullName>
    </submittedName>
</protein>
<dbReference type="Proteomes" id="UP000634136">
    <property type="component" value="Unassembled WGS sequence"/>
</dbReference>
<dbReference type="EMBL" id="JAAIUW010000010">
    <property type="protein sequence ID" value="KAF7813023.1"/>
    <property type="molecule type" value="Genomic_DNA"/>
</dbReference>
<dbReference type="AlphaFoldDB" id="A0A834SYJ5"/>
<reference evidence="1" key="1">
    <citation type="submission" date="2020-09" db="EMBL/GenBank/DDBJ databases">
        <title>Genome-Enabled Discovery of Anthraquinone Biosynthesis in Senna tora.</title>
        <authorList>
            <person name="Kang S.-H."/>
            <person name="Pandey R.P."/>
            <person name="Lee C.-M."/>
            <person name="Sim J.-S."/>
            <person name="Jeong J.-T."/>
            <person name="Choi B.-S."/>
            <person name="Jung M."/>
            <person name="Ginzburg D."/>
            <person name="Zhao K."/>
            <person name="Won S.Y."/>
            <person name="Oh T.-J."/>
            <person name="Yu Y."/>
            <person name="Kim N.-H."/>
            <person name="Lee O.R."/>
            <person name="Lee T.-H."/>
            <person name="Bashyal P."/>
            <person name="Kim T.-S."/>
            <person name="Lee W.-H."/>
            <person name="Kawkins C."/>
            <person name="Kim C.-K."/>
            <person name="Kim J.S."/>
            <person name="Ahn B.O."/>
            <person name="Rhee S.Y."/>
            <person name="Sohng J.K."/>
        </authorList>
    </citation>
    <scope>NUCLEOTIDE SEQUENCE</scope>
    <source>
        <tissue evidence="1">Leaf</tissue>
    </source>
</reference>
<dbReference type="PANTHER" id="PTHR17985:SF8">
    <property type="entry name" value="TRANSPORT AND GOLGI ORGANIZATION PROTEIN 2 HOMOLOG"/>
    <property type="match status" value="1"/>
</dbReference>
<evidence type="ECO:0000313" key="1">
    <source>
        <dbReference type="EMBL" id="KAF7813023.1"/>
    </source>
</evidence>
<keyword evidence="2" id="KW-1185">Reference proteome</keyword>
<dbReference type="PANTHER" id="PTHR17985">
    <property type="entry name" value="SER/THR-RICH PROTEIN T10 IN DGCR REGION"/>
    <property type="match status" value="1"/>
</dbReference>
<evidence type="ECO:0000313" key="2">
    <source>
        <dbReference type="Proteomes" id="UP000634136"/>
    </source>
</evidence>